<keyword evidence="1" id="KW-0808">Transferase</keyword>
<evidence type="ECO:0000313" key="5">
    <source>
        <dbReference type="EMBL" id="KOB72534.1"/>
    </source>
</evidence>
<dbReference type="GO" id="GO:0071897">
    <property type="term" value="P:DNA biosynthetic process"/>
    <property type="evidence" value="ECO:0007669"/>
    <property type="project" value="UniProtKB-ARBA"/>
</dbReference>
<dbReference type="SUPFAM" id="SSF50630">
    <property type="entry name" value="Acid proteases"/>
    <property type="match status" value="1"/>
</dbReference>
<evidence type="ECO:0000256" key="3">
    <source>
        <dbReference type="ARBA" id="ARBA00022722"/>
    </source>
</evidence>
<keyword evidence="4" id="KW-0378">Hydrolase</keyword>
<dbReference type="InterPro" id="IPR043502">
    <property type="entry name" value="DNA/RNA_pol_sf"/>
</dbReference>
<dbReference type="Pfam" id="PF13975">
    <property type="entry name" value="gag-asp_proteas"/>
    <property type="match status" value="1"/>
</dbReference>
<evidence type="ECO:0000256" key="4">
    <source>
        <dbReference type="ARBA" id="ARBA00022759"/>
    </source>
</evidence>
<evidence type="ECO:0000313" key="6">
    <source>
        <dbReference type="Proteomes" id="UP000037510"/>
    </source>
</evidence>
<reference evidence="5 6" key="1">
    <citation type="journal article" date="2015" name="Genome Biol. Evol.">
        <title>The genome of winter moth (Operophtera brumata) provides a genomic perspective on sexual dimorphism and phenology.</title>
        <authorList>
            <person name="Derks M.F."/>
            <person name="Smit S."/>
            <person name="Salis L."/>
            <person name="Schijlen E."/>
            <person name="Bossers A."/>
            <person name="Mateman C."/>
            <person name="Pijl A.S."/>
            <person name="de Ridder D."/>
            <person name="Groenen M.A."/>
            <person name="Visser M.E."/>
            <person name="Megens H.J."/>
        </authorList>
    </citation>
    <scope>NUCLEOTIDE SEQUENCE [LARGE SCALE GENOMIC DNA]</scope>
    <source>
        <strain evidence="5">WM2013NL</strain>
        <tissue evidence="5">Head and thorax</tissue>
    </source>
</reference>
<keyword evidence="2" id="KW-0548">Nucleotidyltransferase</keyword>
<dbReference type="InterPro" id="IPR021109">
    <property type="entry name" value="Peptidase_aspartic_dom_sf"/>
</dbReference>
<dbReference type="InterPro" id="IPR050951">
    <property type="entry name" value="Retrovirus_Pol_polyprotein"/>
</dbReference>
<dbReference type="SUPFAM" id="SSF56672">
    <property type="entry name" value="DNA/RNA polymerases"/>
    <property type="match status" value="1"/>
</dbReference>
<dbReference type="GO" id="GO:0016779">
    <property type="term" value="F:nucleotidyltransferase activity"/>
    <property type="evidence" value="ECO:0007669"/>
    <property type="project" value="UniProtKB-KW"/>
</dbReference>
<keyword evidence="6" id="KW-1185">Reference proteome</keyword>
<dbReference type="GO" id="GO:0004519">
    <property type="term" value="F:endonuclease activity"/>
    <property type="evidence" value="ECO:0007669"/>
    <property type="project" value="UniProtKB-KW"/>
</dbReference>
<evidence type="ECO:0000256" key="2">
    <source>
        <dbReference type="ARBA" id="ARBA00022695"/>
    </source>
</evidence>
<proteinExistence type="predicted"/>
<name>A0A0L7LAV6_OPEBR</name>
<dbReference type="STRING" id="104452.A0A0L7LAV6"/>
<dbReference type="PANTHER" id="PTHR37984">
    <property type="entry name" value="PROTEIN CBG26694"/>
    <property type="match status" value="1"/>
</dbReference>
<dbReference type="AlphaFoldDB" id="A0A0L7LAV6"/>
<protein>
    <submittedName>
        <fullName evidence="5">Retrovirus-related Pol polyprotein from transposon 17.6</fullName>
    </submittedName>
</protein>
<dbReference type="EMBL" id="JTDY01001924">
    <property type="protein sequence ID" value="KOB72534.1"/>
    <property type="molecule type" value="Genomic_DNA"/>
</dbReference>
<sequence length="330" mass="37067">MLPNATESLLGMNFIKDSGMVLDFIKNVWYMSHNKAPQPMLFERKQSEIICSSVGLREDEGAHLNSDERKQQSDLLNFHEDIVTPGGGPTQYAIHHIDTDYIDSRDRPVLSVEINGALGKVLVDTGAKYSVGSVSLRAHLVKSGSDFKNVYAEFKYADGRVCAQYVELAHVKMTVRGLELGVDFVMLPNATESLLGMTFIKDSGMVLDFIKNVWYMSHNKAPQPMLFERKQLEIICSSVGLREDEGAHLNSDEREQLSDLLNFHEDIFTPGGGPTQYAIHHIDTGDALPIACPPYRVTPARKEIIRKEIEKMLEEDIIEEAESEWASPWP</sequence>
<keyword evidence="3" id="KW-0540">Nuclease</keyword>
<organism evidence="5 6">
    <name type="scientific">Operophtera brumata</name>
    <name type="common">Winter moth</name>
    <name type="synonym">Phalaena brumata</name>
    <dbReference type="NCBI Taxonomy" id="104452"/>
    <lineage>
        <taxon>Eukaryota</taxon>
        <taxon>Metazoa</taxon>
        <taxon>Ecdysozoa</taxon>
        <taxon>Arthropoda</taxon>
        <taxon>Hexapoda</taxon>
        <taxon>Insecta</taxon>
        <taxon>Pterygota</taxon>
        <taxon>Neoptera</taxon>
        <taxon>Endopterygota</taxon>
        <taxon>Lepidoptera</taxon>
        <taxon>Glossata</taxon>
        <taxon>Ditrysia</taxon>
        <taxon>Geometroidea</taxon>
        <taxon>Geometridae</taxon>
        <taxon>Larentiinae</taxon>
        <taxon>Operophtera</taxon>
    </lineage>
</organism>
<dbReference type="Gene3D" id="3.10.10.10">
    <property type="entry name" value="HIV Type 1 Reverse Transcriptase, subunit A, domain 1"/>
    <property type="match status" value="1"/>
</dbReference>
<dbReference type="PANTHER" id="PTHR37984:SF5">
    <property type="entry name" value="PROTEIN NYNRIN-LIKE"/>
    <property type="match status" value="1"/>
</dbReference>
<dbReference type="Gene3D" id="2.40.70.10">
    <property type="entry name" value="Acid Proteases"/>
    <property type="match status" value="1"/>
</dbReference>
<evidence type="ECO:0000256" key="1">
    <source>
        <dbReference type="ARBA" id="ARBA00022679"/>
    </source>
</evidence>
<comment type="caution">
    <text evidence="5">The sequence shown here is derived from an EMBL/GenBank/DDBJ whole genome shotgun (WGS) entry which is preliminary data.</text>
</comment>
<dbReference type="Proteomes" id="UP000037510">
    <property type="component" value="Unassembled WGS sequence"/>
</dbReference>
<accession>A0A0L7LAV6</accession>
<keyword evidence="4" id="KW-0255">Endonuclease</keyword>
<gene>
    <name evidence="5" type="ORF">OBRU01_12083</name>
</gene>